<comment type="caution">
    <text evidence="2">The sequence shown here is derived from an EMBL/GenBank/DDBJ whole genome shotgun (WGS) entry which is preliminary data.</text>
</comment>
<evidence type="ECO:0000256" key="1">
    <source>
        <dbReference type="SAM" id="MobiDB-lite"/>
    </source>
</evidence>
<evidence type="ECO:0000313" key="3">
    <source>
        <dbReference type="Proteomes" id="UP000619486"/>
    </source>
</evidence>
<feature type="region of interest" description="Disordered" evidence="1">
    <location>
        <begin position="86"/>
        <end position="124"/>
    </location>
</feature>
<sequence>MRPGGFPRTDGWSLVASAYEMLRWGVSGLRGQEGTGFPLSTDGTVGVAAAAIADPLFQEMGAEVTFEPVMNLDDLRKGLAALRRRHLRQGVPSSATPSQKRRPEPPHSGLRPSVWGERFTARGP</sequence>
<dbReference type="Proteomes" id="UP000619486">
    <property type="component" value="Unassembled WGS sequence"/>
</dbReference>
<keyword evidence="3" id="KW-1185">Reference proteome</keyword>
<protein>
    <submittedName>
        <fullName evidence="2">Uncharacterized protein</fullName>
    </submittedName>
</protein>
<accession>A0A918HCC2</accession>
<proteinExistence type="predicted"/>
<reference evidence="2" key="1">
    <citation type="journal article" date="2014" name="Int. J. Syst. Evol. Microbiol.">
        <title>Complete genome sequence of Corynebacterium casei LMG S-19264T (=DSM 44701T), isolated from a smear-ripened cheese.</title>
        <authorList>
            <consortium name="US DOE Joint Genome Institute (JGI-PGF)"/>
            <person name="Walter F."/>
            <person name="Albersmeier A."/>
            <person name="Kalinowski J."/>
            <person name="Ruckert C."/>
        </authorList>
    </citation>
    <scope>NUCLEOTIDE SEQUENCE</scope>
    <source>
        <strain evidence="2">JCM 3172</strain>
    </source>
</reference>
<evidence type="ECO:0000313" key="2">
    <source>
        <dbReference type="EMBL" id="GGT50096.1"/>
    </source>
</evidence>
<reference evidence="2" key="2">
    <citation type="submission" date="2020-09" db="EMBL/GenBank/DDBJ databases">
        <authorList>
            <person name="Sun Q."/>
            <person name="Ohkuma M."/>
        </authorList>
    </citation>
    <scope>NUCLEOTIDE SEQUENCE</scope>
    <source>
        <strain evidence="2">JCM 3172</strain>
    </source>
</reference>
<gene>
    <name evidence="2" type="ORF">GCM10014713_50290</name>
</gene>
<organism evidence="2 3">
    <name type="scientific">Streptomyces purpureus</name>
    <dbReference type="NCBI Taxonomy" id="1951"/>
    <lineage>
        <taxon>Bacteria</taxon>
        <taxon>Bacillati</taxon>
        <taxon>Actinomycetota</taxon>
        <taxon>Actinomycetes</taxon>
        <taxon>Kitasatosporales</taxon>
        <taxon>Streptomycetaceae</taxon>
        <taxon>Streptomyces</taxon>
    </lineage>
</organism>
<dbReference type="AlphaFoldDB" id="A0A918HCC2"/>
<dbReference type="EMBL" id="BMQQ01000022">
    <property type="protein sequence ID" value="GGT50096.1"/>
    <property type="molecule type" value="Genomic_DNA"/>
</dbReference>
<name>A0A918HCC2_9ACTN</name>